<dbReference type="CDD" id="cd00143">
    <property type="entry name" value="PP2Cc"/>
    <property type="match status" value="1"/>
</dbReference>
<proteinExistence type="predicted"/>
<name>A0A852XDK6_9MICO</name>
<dbReference type="SUPFAM" id="SSF81606">
    <property type="entry name" value="PP2C-like"/>
    <property type="match status" value="1"/>
</dbReference>
<dbReference type="AlphaFoldDB" id="A0A852XDK6"/>
<accession>A0A852XDK6</accession>
<organism evidence="3 4">
    <name type="scientific">Janibacter alkaliphilus</name>
    <dbReference type="NCBI Taxonomy" id="1069963"/>
    <lineage>
        <taxon>Bacteria</taxon>
        <taxon>Bacillati</taxon>
        <taxon>Actinomycetota</taxon>
        <taxon>Actinomycetes</taxon>
        <taxon>Micrococcales</taxon>
        <taxon>Intrasporangiaceae</taxon>
        <taxon>Janibacter</taxon>
    </lineage>
</organism>
<gene>
    <name evidence="3" type="ORF">BJY28_001020</name>
</gene>
<dbReference type="InterPro" id="IPR036457">
    <property type="entry name" value="PPM-type-like_dom_sf"/>
</dbReference>
<dbReference type="GO" id="GO:0004722">
    <property type="term" value="F:protein serine/threonine phosphatase activity"/>
    <property type="evidence" value="ECO:0007669"/>
    <property type="project" value="UniProtKB-EC"/>
</dbReference>
<comment type="caution">
    <text evidence="3">The sequence shown here is derived from an EMBL/GenBank/DDBJ whole genome shotgun (WGS) entry which is preliminary data.</text>
</comment>
<evidence type="ECO:0000313" key="3">
    <source>
        <dbReference type="EMBL" id="NYG36551.1"/>
    </source>
</evidence>
<evidence type="ECO:0000259" key="2">
    <source>
        <dbReference type="PROSITE" id="PS51746"/>
    </source>
</evidence>
<protein>
    <submittedName>
        <fullName evidence="3">Protein phosphatase</fullName>
        <ecNumber evidence="3">3.1.3.16</ecNumber>
    </submittedName>
</protein>
<dbReference type="SMART" id="SM00332">
    <property type="entry name" value="PP2Cc"/>
    <property type="match status" value="1"/>
</dbReference>
<keyword evidence="3" id="KW-0378">Hydrolase</keyword>
<dbReference type="Proteomes" id="UP000592181">
    <property type="component" value="Unassembled WGS sequence"/>
</dbReference>
<evidence type="ECO:0000313" key="4">
    <source>
        <dbReference type="Proteomes" id="UP000592181"/>
    </source>
</evidence>
<sequence length="278" mass="29871">MTDDPALPDARTPAPRLKVGAATDVGRVREHNEDAAIAEGVVFAVADGMGGHAAGEVASGIAVDTLREIAGRAPLSVEDLEQQLDAANRRILGAVHEQPERRGMGTTVTGVALVSVGGTDHWAVFNVGDSRVYRWLDGTLSQVTVDHSEVQEMISAGVITPDEARTHPLRNVVTRSLGTDAQHQPDVWVIPPYPGERFVICSDGLTNELDDRDLRELLQEHPDAQQAAEQLVREAVVAGGRDNVTVVVVNLEGEPPEDTVTSPREADERTAPRDVEEK</sequence>
<dbReference type="PANTHER" id="PTHR47992">
    <property type="entry name" value="PROTEIN PHOSPHATASE"/>
    <property type="match status" value="1"/>
</dbReference>
<dbReference type="PROSITE" id="PS51746">
    <property type="entry name" value="PPM_2"/>
    <property type="match status" value="1"/>
</dbReference>
<evidence type="ECO:0000256" key="1">
    <source>
        <dbReference type="SAM" id="MobiDB-lite"/>
    </source>
</evidence>
<dbReference type="Pfam" id="PF13672">
    <property type="entry name" value="PP2C_2"/>
    <property type="match status" value="1"/>
</dbReference>
<dbReference type="InterPro" id="IPR001932">
    <property type="entry name" value="PPM-type_phosphatase-like_dom"/>
</dbReference>
<feature type="region of interest" description="Disordered" evidence="1">
    <location>
        <begin position="252"/>
        <end position="278"/>
    </location>
</feature>
<dbReference type="Gene3D" id="3.60.40.10">
    <property type="entry name" value="PPM-type phosphatase domain"/>
    <property type="match status" value="1"/>
</dbReference>
<dbReference type="EC" id="3.1.3.16" evidence="3"/>
<dbReference type="InterPro" id="IPR015655">
    <property type="entry name" value="PP2C"/>
</dbReference>
<dbReference type="EMBL" id="JACBZX010000001">
    <property type="protein sequence ID" value="NYG36551.1"/>
    <property type="molecule type" value="Genomic_DNA"/>
</dbReference>
<dbReference type="SMART" id="SM00331">
    <property type="entry name" value="PP2C_SIG"/>
    <property type="match status" value="1"/>
</dbReference>
<dbReference type="RefSeq" id="WP_343036970.1">
    <property type="nucleotide sequence ID" value="NZ_JACBZX010000001.1"/>
</dbReference>
<feature type="domain" description="PPM-type phosphatase" evidence="2">
    <location>
        <begin position="18"/>
        <end position="251"/>
    </location>
</feature>
<keyword evidence="4" id="KW-1185">Reference proteome</keyword>
<reference evidence="3 4" key="1">
    <citation type="submission" date="2020-07" db="EMBL/GenBank/DDBJ databases">
        <title>Sequencing the genomes of 1000 actinobacteria strains.</title>
        <authorList>
            <person name="Klenk H.-P."/>
        </authorList>
    </citation>
    <scope>NUCLEOTIDE SEQUENCE [LARGE SCALE GENOMIC DNA]</scope>
    <source>
        <strain evidence="3 4">DSM 24723</strain>
    </source>
</reference>
<feature type="compositionally biased region" description="Basic and acidic residues" evidence="1">
    <location>
        <begin position="264"/>
        <end position="278"/>
    </location>
</feature>